<dbReference type="Pfam" id="PF07707">
    <property type="entry name" value="BACK"/>
    <property type="match status" value="1"/>
</dbReference>
<dbReference type="Gene3D" id="1.25.40.420">
    <property type="match status" value="1"/>
</dbReference>
<dbReference type="Proteomes" id="UP000266673">
    <property type="component" value="Unassembled WGS sequence"/>
</dbReference>
<dbReference type="InterPro" id="IPR052407">
    <property type="entry name" value="BTB_POZ_domain_cont_9"/>
</dbReference>
<evidence type="ECO:0000259" key="1">
    <source>
        <dbReference type="PROSITE" id="PS51886"/>
    </source>
</evidence>
<dbReference type="PANTHER" id="PTHR46306:SF1">
    <property type="entry name" value="BTB_POZ DOMAIN-CONTAINING PROTEIN 9"/>
    <property type="match status" value="1"/>
</dbReference>
<dbReference type="OrthoDB" id="5430411at2759"/>
<dbReference type="EMBL" id="QKWP01000509">
    <property type="protein sequence ID" value="RIB18897.1"/>
    <property type="molecule type" value="Genomic_DNA"/>
</dbReference>
<protein>
    <recommendedName>
        <fullName evidence="1">TLDc domain-containing protein</fullName>
    </recommendedName>
</protein>
<accession>A0A397VC59</accession>
<gene>
    <name evidence="2" type="ORF">C2G38_1311920</name>
</gene>
<proteinExistence type="predicted"/>
<name>A0A397VC59_9GLOM</name>
<feature type="domain" description="TLDc" evidence="1">
    <location>
        <begin position="223"/>
        <end position="406"/>
    </location>
</feature>
<dbReference type="PROSITE" id="PS51886">
    <property type="entry name" value="TLDC"/>
    <property type="match status" value="1"/>
</dbReference>
<reference evidence="2 3" key="1">
    <citation type="submission" date="2018-06" db="EMBL/GenBank/DDBJ databases">
        <title>Comparative genomics reveals the genomic features of Rhizophagus irregularis, R. cerebriforme, R. diaphanum and Gigaspora rosea, and their symbiotic lifestyle signature.</title>
        <authorList>
            <person name="Morin E."/>
            <person name="San Clemente H."/>
            <person name="Chen E.C.H."/>
            <person name="De La Providencia I."/>
            <person name="Hainaut M."/>
            <person name="Kuo A."/>
            <person name="Kohler A."/>
            <person name="Murat C."/>
            <person name="Tang N."/>
            <person name="Roy S."/>
            <person name="Loubradou J."/>
            <person name="Henrissat B."/>
            <person name="Grigoriev I.V."/>
            <person name="Corradi N."/>
            <person name="Roux C."/>
            <person name="Martin F.M."/>
        </authorList>
    </citation>
    <scope>NUCLEOTIDE SEQUENCE [LARGE SCALE GENOMIC DNA]</scope>
    <source>
        <strain evidence="2 3">DAOM 194757</strain>
    </source>
</reference>
<dbReference type="InterPro" id="IPR011705">
    <property type="entry name" value="BACK"/>
</dbReference>
<dbReference type="GO" id="GO:0005737">
    <property type="term" value="C:cytoplasm"/>
    <property type="evidence" value="ECO:0007669"/>
    <property type="project" value="TreeGrafter"/>
</dbReference>
<keyword evidence="3" id="KW-1185">Reference proteome</keyword>
<sequence length="409" mass="48097">MFNFIQRYIYGGVVLFENHNASFIFELMLIAYEFLFDELAKHLETHLIETEAHWLHLHFTQIYQKIFQNNKLQELQKWCNDIVVKHPEKIFDSHEFITIQENALVSIISRDDLQTDEVKIWNYIIEWVIAQNLGLPTDPEDWSNENFLALKTTLQNCLPHIRYFQMSGDDIFNYVLPYHQILEKNLWKDMIKMFMTDQPISSKILPPRIILKLPTRNVDPPSKVINEAHATEIASWIDKKENTYSVTNNPYKFKLILRGTRDGFTKDSFWKLCDKRTHLVVVMKVKGTDEILGGYNPIGWDKPIIDIFFKECKDSFIFSLKNGTIQNSTLSRVEDPETAICCSSHYGPAFGGGMFDPDLLVIYDDHIQKWWNCQTSYEQTIRNESTFDCFSVSFFSVEEYEVFQITKKS</sequence>
<dbReference type="PANTHER" id="PTHR46306">
    <property type="entry name" value="BTB/POZ DOMAIN-CONTAINING PROTEIN 9"/>
    <property type="match status" value="1"/>
</dbReference>
<organism evidence="2 3">
    <name type="scientific">Gigaspora rosea</name>
    <dbReference type="NCBI Taxonomy" id="44941"/>
    <lineage>
        <taxon>Eukaryota</taxon>
        <taxon>Fungi</taxon>
        <taxon>Fungi incertae sedis</taxon>
        <taxon>Mucoromycota</taxon>
        <taxon>Glomeromycotina</taxon>
        <taxon>Glomeromycetes</taxon>
        <taxon>Diversisporales</taxon>
        <taxon>Gigasporaceae</taxon>
        <taxon>Gigaspora</taxon>
    </lineage>
</organism>
<dbReference type="Pfam" id="PF07534">
    <property type="entry name" value="TLD"/>
    <property type="match status" value="1"/>
</dbReference>
<dbReference type="InterPro" id="IPR006571">
    <property type="entry name" value="TLDc_dom"/>
</dbReference>
<evidence type="ECO:0000313" key="2">
    <source>
        <dbReference type="EMBL" id="RIB18897.1"/>
    </source>
</evidence>
<dbReference type="AlphaFoldDB" id="A0A397VC59"/>
<comment type="caution">
    <text evidence="2">The sequence shown here is derived from an EMBL/GenBank/DDBJ whole genome shotgun (WGS) entry which is preliminary data.</text>
</comment>
<evidence type="ECO:0000313" key="3">
    <source>
        <dbReference type="Proteomes" id="UP000266673"/>
    </source>
</evidence>